<keyword evidence="1" id="KW-1133">Transmembrane helix</keyword>
<evidence type="ECO:0000313" key="2">
    <source>
        <dbReference type="EMBL" id="PZO39015.1"/>
    </source>
</evidence>
<keyword evidence="1" id="KW-0812">Transmembrane</keyword>
<feature type="transmembrane region" description="Helical" evidence="1">
    <location>
        <begin position="12"/>
        <end position="30"/>
    </location>
</feature>
<proteinExistence type="predicted"/>
<reference evidence="2 3" key="1">
    <citation type="submission" date="2018-04" db="EMBL/GenBank/DDBJ databases">
        <authorList>
            <person name="Go L.Y."/>
            <person name="Mitchell J.A."/>
        </authorList>
    </citation>
    <scope>NUCLEOTIDE SEQUENCE [LARGE SCALE GENOMIC DNA]</scope>
    <source>
        <strain evidence="2">ULC066bin1</strain>
    </source>
</reference>
<keyword evidence="1" id="KW-0472">Membrane</keyword>
<dbReference type="Pfam" id="PF03596">
    <property type="entry name" value="Cad"/>
    <property type="match status" value="1"/>
</dbReference>
<evidence type="ECO:0000256" key="1">
    <source>
        <dbReference type="SAM" id="Phobius"/>
    </source>
</evidence>
<dbReference type="InterPro" id="IPR004676">
    <property type="entry name" value="Cd-R_transporter"/>
</dbReference>
<feature type="transmembrane region" description="Helical" evidence="1">
    <location>
        <begin position="42"/>
        <end position="65"/>
    </location>
</feature>
<protein>
    <submittedName>
        <fullName evidence="2">Transporter</fullName>
    </submittedName>
</protein>
<reference evidence="2 3" key="2">
    <citation type="submission" date="2018-06" db="EMBL/GenBank/DDBJ databases">
        <title>Metagenomic assembly of (sub)arctic Cyanobacteria and their associated microbiome from non-axenic cultures.</title>
        <authorList>
            <person name="Baurain D."/>
        </authorList>
    </citation>
    <scope>NUCLEOTIDE SEQUENCE [LARGE SCALE GENOMIC DNA]</scope>
    <source>
        <strain evidence="2">ULC066bin1</strain>
    </source>
</reference>
<name>A0A2W4XWF8_9CYAN</name>
<dbReference type="EMBL" id="QBML01000020">
    <property type="protein sequence ID" value="PZO39015.1"/>
    <property type="molecule type" value="Genomic_DNA"/>
</dbReference>
<dbReference type="AlphaFoldDB" id="A0A2W4XWF8"/>
<evidence type="ECO:0000313" key="3">
    <source>
        <dbReference type="Proteomes" id="UP000249467"/>
    </source>
</evidence>
<gene>
    <name evidence="2" type="ORF">DCF19_14885</name>
</gene>
<dbReference type="Proteomes" id="UP000249467">
    <property type="component" value="Unassembled WGS sequence"/>
</dbReference>
<organism evidence="2 3">
    <name type="scientific">Pseudanabaena frigida</name>
    <dbReference type="NCBI Taxonomy" id="945775"/>
    <lineage>
        <taxon>Bacteria</taxon>
        <taxon>Bacillati</taxon>
        <taxon>Cyanobacteriota</taxon>
        <taxon>Cyanophyceae</taxon>
        <taxon>Pseudanabaenales</taxon>
        <taxon>Pseudanabaenaceae</taxon>
        <taxon>Pseudanabaena</taxon>
    </lineage>
</organism>
<accession>A0A2W4XWF8</accession>
<sequence length="244" mass="26458">MNPLLTSIPTALTAFTATNLDDVLILLLFFSQVSTTFRKRHIVLGQYLGFGALVVASLSGYFGGLLMPRDWIGMLGIMPIAIGLNRLFIPETEEIESEESQPERTNSWFSNLLSPQVYSVAAVTFANGGDNVGIYVPLFASATWESLLVILSVFFGMVGVWCYAAYRLIQVPAIADALTRYGNLLVPFVLIGLGILIMIDSHTLENRGLAVLSLLIGGLVVLNLGRNLAELNALNAEEPLSPQP</sequence>
<feature type="transmembrane region" description="Helical" evidence="1">
    <location>
        <begin position="207"/>
        <end position="225"/>
    </location>
</feature>
<comment type="caution">
    <text evidence="2">The sequence shown here is derived from an EMBL/GenBank/DDBJ whole genome shotgun (WGS) entry which is preliminary data.</text>
</comment>
<feature type="transmembrane region" description="Helical" evidence="1">
    <location>
        <begin position="146"/>
        <end position="169"/>
    </location>
</feature>
<feature type="transmembrane region" description="Helical" evidence="1">
    <location>
        <begin position="181"/>
        <end position="201"/>
    </location>
</feature>